<feature type="non-terminal residue" evidence="1">
    <location>
        <position position="1"/>
    </location>
</feature>
<sequence length="1036" mass="104174">VIINDDSPIANVVTNAVKLDDEAQTLFPGNAGGNGDVANAKIATGLAGSLFTAGADGVSEVKISGGAFKVIYSQGGFAAQESVTWGAGVKGTDGSTTFTATSTNYPLSAGGAAVLKINANGSYSFELKAPVAHETAGTTEENKEITIGFTVTDGDGDKSTGSLTVLVNDDVPVAKNVEVARVLDDEAQAVFPGNNGSNLPFNGTDASPNYKTVSGGPGTLFTAGSDGLQAVTLVGASFSVIFKDSQGFAGQESVTWGAGVPGSGGSTTFTATSTNYPASAGGAAVLTIKADGSYTFELKAPVVHSTSSSLVEEDKALNFSFTVKDGDGDTSTGSLKILVNDDTPEPVASIEIASKILDDEAQTMFTPTNPGGFLDVNPDVKTVTGGAGSLFKMGADGLGSLSVDLPTLEVVGKSNGFATTESVSWSDGVRSAGGATTYTATSTSYPASAGGAAVLTIYADGSYKFEMKAPVSHSASLIAENNETLVFGYTATDGDGDKAVGLLKVIINDDSPIANVVTNAVKLDDEAQTLFPGNAGGNGDVANAKIATGLAGSLFTAGADGVSEVKISGGAFKVIYSQGGFAAQESVTWGAGVKGTDGSTTFTATSTNYPLSAGGAAVLKINANGSYSFELKAPVAHETAGTTEENKEITIGFTVTDGDGDKSTGSLTVLVNDDVPVAKNVEVARVLDDEAQAVFPGNNGSNLPFNGTDASPNYKTVSGGPGTLFTAGSDGLQAVTLVGASFSVIFKDSQGFAGQESVTWGAGVPGSGGSTTFTATSTNYPASAGGAAVLTIKADGSYTFELKAPVVHSTSSSLVEEDKALNFSFTVKDGDGDTSTGSLKILVNDDTPEPVASIEIASKILDDEAQTMFTPTNPGGFLDVNPDVKTVTGGAGSLFKMGADGLGSLSVDLPTLEVVGKSNGFATTESVSWSDGVRSAGGATTYTATSTSYPASAGGAAVLTIYADGSYKFEMKAPVSHSASLIAENNETLVFGYTATDGDGDKAVGLLKVIINDDSPIANVVTNAVKLDDEAVPAVE</sequence>
<feature type="non-terminal residue" evidence="1">
    <location>
        <position position="1036"/>
    </location>
</feature>
<dbReference type="Proteomes" id="UP000007123">
    <property type="component" value="Unassembled WGS sequence"/>
</dbReference>
<protein>
    <submittedName>
        <fullName evidence="1">Uncharacterized protein</fullName>
    </submittedName>
</protein>
<keyword evidence="2" id="KW-1185">Reference proteome</keyword>
<evidence type="ECO:0000313" key="2">
    <source>
        <dbReference type="Proteomes" id="UP000007123"/>
    </source>
</evidence>
<organism evidence="1 2">
    <name type="scientific">Agrobacterium albertimagni AOL15</name>
    <dbReference type="NCBI Taxonomy" id="1156935"/>
    <lineage>
        <taxon>Bacteria</taxon>
        <taxon>Pseudomonadati</taxon>
        <taxon>Pseudomonadota</taxon>
        <taxon>Alphaproteobacteria</taxon>
        <taxon>Hyphomicrobiales</taxon>
        <taxon>Rhizobiaceae</taxon>
        <taxon>Rhizobium/Agrobacterium group</taxon>
        <taxon>Agrobacterium</taxon>
    </lineage>
</organism>
<evidence type="ECO:0000313" key="1">
    <source>
        <dbReference type="EMBL" id="EKF56911.1"/>
    </source>
</evidence>
<gene>
    <name evidence="1" type="ORF">QWE_24190</name>
</gene>
<reference evidence="1 2" key="1">
    <citation type="journal article" date="2012" name="J. Bacteriol.">
        <title>Draft Genome Sequence of Agrobacterium albertimagni Strain AOL15.</title>
        <authorList>
            <person name="Trimble W.L."/>
            <person name="Phung le T."/>
            <person name="Meyer F."/>
            <person name="Gilbert J.A."/>
            <person name="Silver S."/>
        </authorList>
    </citation>
    <scope>NUCLEOTIDE SEQUENCE [LARGE SCALE GENOMIC DNA]</scope>
    <source>
        <strain evidence="1 2">AOL15</strain>
    </source>
</reference>
<accession>K2Q7N3</accession>
<dbReference type="EMBL" id="ALJF01000041">
    <property type="protein sequence ID" value="EKF56911.1"/>
    <property type="molecule type" value="Genomic_DNA"/>
</dbReference>
<dbReference type="AlphaFoldDB" id="K2Q7N3"/>
<proteinExistence type="predicted"/>
<comment type="caution">
    <text evidence="1">The sequence shown here is derived from an EMBL/GenBank/DDBJ whole genome shotgun (WGS) entry which is preliminary data.</text>
</comment>
<dbReference type="RefSeq" id="WP_006728817.1">
    <property type="nucleotide sequence ID" value="NZ_ALJF01000041.1"/>
</dbReference>
<dbReference type="eggNOG" id="COG2931">
    <property type="taxonomic scope" value="Bacteria"/>
</dbReference>
<dbReference type="STRING" id="1156935.QWE_24190"/>
<name>K2Q7N3_9HYPH</name>